<reference evidence="1" key="1">
    <citation type="submission" date="2014-01" db="EMBL/GenBank/DDBJ databases">
        <authorList>
            <person name="Brown-Elliot B."/>
            <person name="Wallace R."/>
            <person name="Lenaerts A."/>
            <person name="Ordway D."/>
            <person name="DeGroote M.A."/>
            <person name="Parker T."/>
            <person name="Sizemore C."/>
            <person name="Tallon L.J."/>
            <person name="Sadzewicz L.K."/>
            <person name="Sengamalay N."/>
            <person name="Fraser C.M."/>
            <person name="Hine E."/>
            <person name="Shefchek K.A."/>
            <person name="Das S.P."/>
            <person name="Tettelin H."/>
        </authorList>
    </citation>
    <scope>NUCLEOTIDE SEQUENCE [LARGE SCALE GENOMIC DNA]</scope>
    <source>
        <strain evidence="1">4042</strain>
    </source>
</reference>
<protein>
    <submittedName>
        <fullName evidence="1">Exodeoxyribonuclease V beta chain domain protein</fullName>
        <ecNumber evidence="1">3.1.11.5</ecNumber>
    </submittedName>
</protein>
<dbReference type="GO" id="GO:0008854">
    <property type="term" value="F:exodeoxyribonuclease V activity"/>
    <property type="evidence" value="ECO:0007669"/>
    <property type="project" value="UniProtKB-EC"/>
</dbReference>
<dbReference type="EC" id="3.1.11.5" evidence="1"/>
<dbReference type="AlphaFoldDB" id="X7Z1M6"/>
<proteinExistence type="predicted"/>
<sequence length="127" mass="14163">MRHFHRAIDTGWRAPRIRRWCVSRNPSTWPASRGHDRDDEVDSVVVTAPAPGLDIASPLAAMPSGAAFGSLVHAVLETATPRRRSSGRARRAGATALAWWPVDVAADELAVRWCRCTTRRWDRWPQG</sequence>
<dbReference type="PATRIC" id="fig|1299334.3.peg.8985"/>
<keyword evidence="1" id="KW-0378">Hydrolase</keyword>
<dbReference type="EMBL" id="JAOB01000082">
    <property type="protein sequence ID" value="EUA13342.1"/>
    <property type="molecule type" value="Genomic_DNA"/>
</dbReference>
<name>X7Z1M6_MYCXE</name>
<comment type="caution">
    <text evidence="1">The sequence shown here is derived from an EMBL/GenBank/DDBJ whole genome shotgun (WGS) entry which is preliminary data.</text>
</comment>
<evidence type="ECO:0000313" key="1">
    <source>
        <dbReference type="EMBL" id="EUA13342.1"/>
    </source>
</evidence>
<gene>
    <name evidence="1" type="ORF">I553_2670</name>
</gene>
<organism evidence="1">
    <name type="scientific">Mycobacterium xenopi 4042</name>
    <dbReference type="NCBI Taxonomy" id="1299334"/>
    <lineage>
        <taxon>Bacteria</taxon>
        <taxon>Bacillati</taxon>
        <taxon>Actinomycetota</taxon>
        <taxon>Actinomycetes</taxon>
        <taxon>Mycobacteriales</taxon>
        <taxon>Mycobacteriaceae</taxon>
        <taxon>Mycobacterium</taxon>
    </lineage>
</organism>
<accession>X7Z1M6</accession>